<feature type="transmembrane region" description="Helical" evidence="1">
    <location>
        <begin position="70"/>
        <end position="93"/>
    </location>
</feature>
<gene>
    <name evidence="2" type="ORF">K8V32_07450</name>
</gene>
<reference evidence="2" key="1">
    <citation type="journal article" date="2021" name="PeerJ">
        <title>Extensive microbial diversity within the chicken gut microbiome revealed by metagenomics and culture.</title>
        <authorList>
            <person name="Gilroy R."/>
            <person name="Ravi A."/>
            <person name="Getino M."/>
            <person name="Pursley I."/>
            <person name="Horton D.L."/>
            <person name="Alikhan N.F."/>
            <person name="Baker D."/>
            <person name="Gharbi K."/>
            <person name="Hall N."/>
            <person name="Watson M."/>
            <person name="Adriaenssens E.M."/>
            <person name="Foster-Nyarko E."/>
            <person name="Jarju S."/>
            <person name="Secka A."/>
            <person name="Antonio M."/>
            <person name="Oren A."/>
            <person name="Chaudhuri R.R."/>
            <person name="La Ragione R."/>
            <person name="Hildebrand F."/>
            <person name="Pallen M.J."/>
        </authorList>
    </citation>
    <scope>NUCLEOTIDE SEQUENCE</scope>
    <source>
        <strain evidence="2">ChiHjej13B12-14962</strain>
    </source>
</reference>
<dbReference type="RefSeq" id="WP_303905226.1">
    <property type="nucleotide sequence ID" value="NZ_DYXC01000077.1"/>
</dbReference>
<sequence>MKIWELLGGLTALVILIFWIRWLLKPNPSATWPQDNWARASLLYGIPYFLAVLGMAGVHSFAEHHSVPEALLLMILGLPGACAIFVLPVIFLLQLFGVPMPPFLVPKWIRTQDREHRRLKRLARKRRWQDPEVKKSEISANVSGTLIAVGTVAVVLVIGIWSISTNGGN</sequence>
<feature type="transmembrane region" description="Helical" evidence="1">
    <location>
        <begin position="144"/>
        <end position="163"/>
    </location>
</feature>
<organism evidence="2 3">
    <name type="scientific">Enteractinococcus helveticum</name>
    <dbReference type="NCBI Taxonomy" id="1837282"/>
    <lineage>
        <taxon>Bacteria</taxon>
        <taxon>Bacillati</taxon>
        <taxon>Actinomycetota</taxon>
        <taxon>Actinomycetes</taxon>
        <taxon>Micrococcales</taxon>
        <taxon>Micrococcaceae</taxon>
    </lineage>
</organism>
<name>A0A921FP85_9MICC</name>
<keyword evidence="1" id="KW-1133">Transmembrane helix</keyword>
<keyword evidence="1" id="KW-0812">Transmembrane</keyword>
<reference evidence="2" key="2">
    <citation type="submission" date="2021-09" db="EMBL/GenBank/DDBJ databases">
        <authorList>
            <person name="Gilroy R."/>
        </authorList>
    </citation>
    <scope>NUCLEOTIDE SEQUENCE</scope>
    <source>
        <strain evidence="2">ChiHjej13B12-14962</strain>
    </source>
</reference>
<keyword evidence="1" id="KW-0472">Membrane</keyword>
<dbReference type="AlphaFoldDB" id="A0A921FP85"/>
<comment type="caution">
    <text evidence="2">The sequence shown here is derived from an EMBL/GenBank/DDBJ whole genome shotgun (WGS) entry which is preliminary data.</text>
</comment>
<accession>A0A921FP85</accession>
<feature type="transmembrane region" description="Helical" evidence="1">
    <location>
        <begin position="36"/>
        <end position="58"/>
    </location>
</feature>
<evidence type="ECO:0000313" key="2">
    <source>
        <dbReference type="EMBL" id="HJF14627.1"/>
    </source>
</evidence>
<dbReference type="EMBL" id="DYXC01000077">
    <property type="protein sequence ID" value="HJF14627.1"/>
    <property type="molecule type" value="Genomic_DNA"/>
</dbReference>
<evidence type="ECO:0000256" key="1">
    <source>
        <dbReference type="SAM" id="Phobius"/>
    </source>
</evidence>
<feature type="transmembrane region" description="Helical" evidence="1">
    <location>
        <begin position="6"/>
        <end position="24"/>
    </location>
</feature>
<dbReference type="Proteomes" id="UP000703315">
    <property type="component" value="Unassembled WGS sequence"/>
</dbReference>
<evidence type="ECO:0000313" key="3">
    <source>
        <dbReference type="Proteomes" id="UP000703315"/>
    </source>
</evidence>
<protein>
    <submittedName>
        <fullName evidence="2">Uncharacterized protein</fullName>
    </submittedName>
</protein>
<proteinExistence type="predicted"/>